<reference evidence="2 3" key="1">
    <citation type="submission" date="2012-04" db="EMBL/GenBank/DDBJ databases">
        <title>The Genome Sequence of Saprolegnia declina VS20.</title>
        <authorList>
            <consortium name="The Broad Institute Genome Sequencing Platform"/>
            <person name="Russ C."/>
            <person name="Nusbaum C."/>
            <person name="Tyler B."/>
            <person name="van West P."/>
            <person name="Dieguez-Uribeondo J."/>
            <person name="de Bruijn I."/>
            <person name="Tripathy S."/>
            <person name="Jiang R."/>
            <person name="Young S.K."/>
            <person name="Zeng Q."/>
            <person name="Gargeya S."/>
            <person name="Fitzgerald M."/>
            <person name="Haas B."/>
            <person name="Abouelleil A."/>
            <person name="Alvarado L."/>
            <person name="Arachchi H.M."/>
            <person name="Berlin A."/>
            <person name="Chapman S.B."/>
            <person name="Goldberg J."/>
            <person name="Griggs A."/>
            <person name="Gujja S."/>
            <person name="Hansen M."/>
            <person name="Howarth C."/>
            <person name="Imamovic A."/>
            <person name="Larimer J."/>
            <person name="McCowen C."/>
            <person name="Montmayeur A."/>
            <person name="Murphy C."/>
            <person name="Neiman D."/>
            <person name="Pearson M."/>
            <person name="Priest M."/>
            <person name="Roberts A."/>
            <person name="Saif S."/>
            <person name="Shea T."/>
            <person name="Sisk P."/>
            <person name="Sykes S."/>
            <person name="Wortman J."/>
            <person name="Nusbaum C."/>
            <person name="Birren B."/>
        </authorList>
    </citation>
    <scope>NUCLEOTIDE SEQUENCE [LARGE SCALE GENOMIC DNA]</scope>
    <source>
        <strain evidence="2 3">VS20</strain>
    </source>
</reference>
<dbReference type="Proteomes" id="UP000030762">
    <property type="component" value="Unassembled WGS sequence"/>
</dbReference>
<dbReference type="VEuPathDB" id="FungiDB:SDRG_13462"/>
<gene>
    <name evidence="2" type="ORF">SDRG_13462</name>
</gene>
<protein>
    <submittedName>
        <fullName evidence="2">Uncharacterized protein</fullName>
    </submittedName>
</protein>
<sequence>MTLKSPVGGSYTNATSVGGSHTNATSFAAKVKVFGTKKISFKNGDGPYHVPKASDEEAGWNRRTTDAAYDGDDAGSTNDSNNEYFNNDGNDGDKGGNGADVGTDNDNESGNGDYNPGNGDDMEGHDVEGDNNGSSNENDNEKATKDYLLKDFLFNVAFSNSTSVRKDLSVPAPPTRLEFSLFANAQAKAPLCSTTIQCPGKSYPKRLRQ</sequence>
<name>T0PTD3_SAPDV</name>
<accession>T0PTD3</accession>
<organism evidence="2 3">
    <name type="scientific">Saprolegnia diclina (strain VS20)</name>
    <dbReference type="NCBI Taxonomy" id="1156394"/>
    <lineage>
        <taxon>Eukaryota</taxon>
        <taxon>Sar</taxon>
        <taxon>Stramenopiles</taxon>
        <taxon>Oomycota</taxon>
        <taxon>Saprolegniomycetes</taxon>
        <taxon>Saprolegniales</taxon>
        <taxon>Saprolegniaceae</taxon>
        <taxon>Saprolegnia</taxon>
    </lineage>
</organism>
<dbReference type="OrthoDB" id="10503255at2759"/>
<dbReference type="InParanoid" id="T0PTD3"/>
<evidence type="ECO:0000313" key="3">
    <source>
        <dbReference type="Proteomes" id="UP000030762"/>
    </source>
</evidence>
<dbReference type="GeneID" id="19954189"/>
<feature type="region of interest" description="Disordered" evidence="1">
    <location>
        <begin position="1"/>
        <end position="23"/>
    </location>
</feature>
<dbReference type="AlphaFoldDB" id="T0PTD3"/>
<feature type="compositionally biased region" description="Polar residues" evidence="1">
    <location>
        <begin position="76"/>
        <end position="85"/>
    </location>
</feature>
<keyword evidence="3" id="KW-1185">Reference proteome</keyword>
<dbReference type="RefSeq" id="XP_008617774.1">
    <property type="nucleotide sequence ID" value="XM_008619552.1"/>
</dbReference>
<feature type="compositionally biased region" description="Polar residues" evidence="1">
    <location>
        <begin position="10"/>
        <end position="23"/>
    </location>
</feature>
<evidence type="ECO:0000256" key="1">
    <source>
        <dbReference type="SAM" id="MobiDB-lite"/>
    </source>
</evidence>
<feature type="region of interest" description="Disordered" evidence="1">
    <location>
        <begin position="40"/>
        <end position="143"/>
    </location>
</feature>
<feature type="compositionally biased region" description="Basic and acidic residues" evidence="1">
    <location>
        <begin position="52"/>
        <end position="65"/>
    </location>
</feature>
<evidence type="ECO:0000313" key="2">
    <source>
        <dbReference type="EMBL" id="EQC28779.1"/>
    </source>
</evidence>
<feature type="compositionally biased region" description="Low complexity" evidence="1">
    <location>
        <begin position="110"/>
        <end position="119"/>
    </location>
</feature>
<dbReference type="EMBL" id="JH767191">
    <property type="protein sequence ID" value="EQC28779.1"/>
    <property type="molecule type" value="Genomic_DNA"/>
</dbReference>
<proteinExistence type="predicted"/>